<protein>
    <recommendedName>
        <fullName evidence="4">MetA-pathway of phenol degradation</fullName>
    </recommendedName>
</protein>
<proteinExistence type="predicted"/>
<dbReference type="RefSeq" id="WP_089356005.1">
    <property type="nucleotide sequence ID" value="NZ_FZPD01000002.1"/>
</dbReference>
<evidence type="ECO:0000256" key="1">
    <source>
        <dbReference type="SAM" id="SignalP"/>
    </source>
</evidence>
<name>A0A239HEX7_EKHLU</name>
<sequence length="365" mass="42110">MRRTVTIAILLSTAFLSFSQDTLSYAEQLRAIEEEMDSLSIFNLIDSLFNIETSISNELNVRVGVTTSVTSAGRDYNLNQSGVSSGITFYHKKGFYGDLSGYWNSGVEPHYNPTVLSIGYLGNINPKWSYSFDYEKWFFNPNDSSENPLRHSVASSLSYDFNFGYASIDYSFLFGSETAHRLIGNLTGTINLGKWWVFRSVNIYPSFNMMYGNADITQLRVTREQLSDENKKRLQLLIEFSELTREQKIKLWNSVNEAFENGRITERKRDQYRNLLINSNQLTEEEKQELQTLIEDGIEYDEYLDGNQFGLLNYAFTIPISFSTNRWNILLSYTYSIPVKLPDEFFEVDPIGYFGASVSYRIPFK</sequence>
<gene>
    <name evidence="2" type="ORF">SAMN05421640_1257</name>
</gene>
<evidence type="ECO:0000313" key="2">
    <source>
        <dbReference type="EMBL" id="SNS79373.1"/>
    </source>
</evidence>
<evidence type="ECO:0000313" key="3">
    <source>
        <dbReference type="Proteomes" id="UP000198393"/>
    </source>
</evidence>
<accession>A0A239HEX7</accession>
<organism evidence="2 3">
    <name type="scientific">Ekhidna lutea</name>
    <dbReference type="NCBI Taxonomy" id="447679"/>
    <lineage>
        <taxon>Bacteria</taxon>
        <taxon>Pseudomonadati</taxon>
        <taxon>Bacteroidota</taxon>
        <taxon>Cytophagia</taxon>
        <taxon>Cytophagales</taxon>
        <taxon>Reichenbachiellaceae</taxon>
        <taxon>Ekhidna</taxon>
    </lineage>
</organism>
<dbReference type="EMBL" id="FZPD01000002">
    <property type="protein sequence ID" value="SNS79373.1"/>
    <property type="molecule type" value="Genomic_DNA"/>
</dbReference>
<keyword evidence="3" id="KW-1185">Reference proteome</keyword>
<dbReference type="Proteomes" id="UP000198393">
    <property type="component" value="Unassembled WGS sequence"/>
</dbReference>
<keyword evidence="1" id="KW-0732">Signal</keyword>
<evidence type="ECO:0008006" key="4">
    <source>
        <dbReference type="Google" id="ProtNLM"/>
    </source>
</evidence>
<reference evidence="2 3" key="1">
    <citation type="submission" date="2017-06" db="EMBL/GenBank/DDBJ databases">
        <authorList>
            <person name="Kim H.J."/>
            <person name="Triplett B.A."/>
        </authorList>
    </citation>
    <scope>NUCLEOTIDE SEQUENCE [LARGE SCALE GENOMIC DNA]</scope>
    <source>
        <strain evidence="2 3">DSM 19307</strain>
    </source>
</reference>
<feature type="signal peptide" evidence="1">
    <location>
        <begin position="1"/>
        <end position="19"/>
    </location>
</feature>
<feature type="chain" id="PRO_5013189969" description="MetA-pathway of phenol degradation" evidence="1">
    <location>
        <begin position="20"/>
        <end position="365"/>
    </location>
</feature>
<dbReference type="OrthoDB" id="871919at2"/>
<dbReference type="AlphaFoldDB" id="A0A239HEX7"/>